<dbReference type="Pfam" id="PF01944">
    <property type="entry name" value="SpoIIM"/>
    <property type="match status" value="1"/>
</dbReference>
<dbReference type="EMBL" id="JANKAS010000002">
    <property type="protein sequence ID" value="MCR1898037.1"/>
    <property type="molecule type" value="Genomic_DNA"/>
</dbReference>
<dbReference type="AlphaFoldDB" id="A0AAE3KZB6"/>
<evidence type="ECO:0000313" key="3">
    <source>
        <dbReference type="Proteomes" id="UP001205748"/>
    </source>
</evidence>
<feature type="transmembrane region" description="Helical" evidence="1">
    <location>
        <begin position="80"/>
        <end position="101"/>
    </location>
</feature>
<keyword evidence="1" id="KW-1133">Transmembrane helix</keyword>
<name>A0AAE3KZB6_9FIRM</name>
<gene>
    <name evidence="2" type="primary">spoIIM</name>
    <name evidence="2" type="ORF">NSA47_03410</name>
</gene>
<feature type="transmembrane region" description="Helical" evidence="1">
    <location>
        <begin position="137"/>
        <end position="157"/>
    </location>
</feature>
<proteinExistence type="predicted"/>
<dbReference type="RefSeq" id="WP_257529500.1">
    <property type="nucleotide sequence ID" value="NZ_JANKAS010000002.1"/>
</dbReference>
<keyword evidence="3" id="KW-1185">Reference proteome</keyword>
<organism evidence="2 3">
    <name type="scientific">Irregularibacter muris</name>
    <dbReference type="NCBI Taxonomy" id="1796619"/>
    <lineage>
        <taxon>Bacteria</taxon>
        <taxon>Bacillati</taxon>
        <taxon>Bacillota</taxon>
        <taxon>Clostridia</taxon>
        <taxon>Eubacteriales</taxon>
        <taxon>Eubacteriaceae</taxon>
        <taxon>Irregularibacter</taxon>
    </lineage>
</organism>
<keyword evidence="1" id="KW-0812">Transmembrane</keyword>
<reference evidence="2" key="1">
    <citation type="submission" date="2022-07" db="EMBL/GenBank/DDBJ databases">
        <title>Enhanced cultured diversity of the mouse gut microbiota enables custom-made synthetic communities.</title>
        <authorList>
            <person name="Afrizal A."/>
        </authorList>
    </citation>
    <scope>NUCLEOTIDE SEQUENCE</scope>
    <source>
        <strain evidence="2">DSM 28593</strain>
    </source>
</reference>
<dbReference type="PIRSF" id="PIRSF038973">
    <property type="entry name" value="SpoIIM"/>
    <property type="match status" value="1"/>
</dbReference>
<evidence type="ECO:0000313" key="2">
    <source>
        <dbReference type="EMBL" id="MCR1898037.1"/>
    </source>
</evidence>
<feature type="transmembrane region" description="Helical" evidence="1">
    <location>
        <begin position="108"/>
        <end position="131"/>
    </location>
</feature>
<evidence type="ECO:0000256" key="1">
    <source>
        <dbReference type="SAM" id="Phobius"/>
    </source>
</evidence>
<protein>
    <submittedName>
        <fullName evidence="2">Stage II sporulation protein M</fullName>
    </submittedName>
</protein>
<feature type="transmembrane region" description="Helical" evidence="1">
    <location>
        <begin position="178"/>
        <end position="202"/>
    </location>
</feature>
<sequence length="211" mass="23969">MKKLKAIIEKHIRAHIPIYFISILIFTIGIVAGTYTVKALPDPQKVELIQYLKGFFQLLKNEDIDNYQLLFQSIFNNLKLFLPIWLIGLTLIGTPIILLILGFRGFILGFTLGFLIDELSLKGVMFILLTIIPQNLFHIPGLIGIGVFAISFSNFIFKNKIKKQPIHNLKSQIWTYTIIMLSIALLLVIGSLVEAYITPIFMKILSPNLIL</sequence>
<feature type="transmembrane region" description="Helical" evidence="1">
    <location>
        <begin position="12"/>
        <end position="35"/>
    </location>
</feature>
<keyword evidence="1" id="KW-0472">Membrane</keyword>
<accession>A0AAE3KZB6</accession>
<dbReference type="Proteomes" id="UP001205748">
    <property type="component" value="Unassembled WGS sequence"/>
</dbReference>
<dbReference type="InterPro" id="IPR002798">
    <property type="entry name" value="SpoIIM-like"/>
</dbReference>
<dbReference type="NCBIfam" id="TIGR02831">
    <property type="entry name" value="spo_II_M"/>
    <property type="match status" value="1"/>
</dbReference>
<dbReference type="InterPro" id="IPR014196">
    <property type="entry name" value="SpoIIM"/>
</dbReference>
<comment type="caution">
    <text evidence="2">The sequence shown here is derived from an EMBL/GenBank/DDBJ whole genome shotgun (WGS) entry which is preliminary data.</text>
</comment>